<dbReference type="OrthoDB" id="266279at2"/>
<evidence type="ECO:0000259" key="1">
    <source>
        <dbReference type="PROSITE" id="PS51468"/>
    </source>
</evidence>
<feature type="domain" description="VIT" evidence="1">
    <location>
        <begin position="77"/>
        <end position="245"/>
    </location>
</feature>
<protein>
    <recommendedName>
        <fullName evidence="1">VIT domain-containing protein</fullName>
    </recommendedName>
</protein>
<accession>A0A5S9IR50</accession>
<organism evidence="2 3">
    <name type="scientific">Uabimicrobium amorphum</name>
    <dbReference type="NCBI Taxonomy" id="2596890"/>
    <lineage>
        <taxon>Bacteria</taxon>
        <taxon>Pseudomonadati</taxon>
        <taxon>Planctomycetota</taxon>
        <taxon>Candidatus Uabimicrobiia</taxon>
        <taxon>Candidatus Uabimicrobiales</taxon>
        <taxon>Candidatus Uabimicrobiaceae</taxon>
        <taxon>Candidatus Uabimicrobium</taxon>
    </lineage>
</organism>
<dbReference type="InterPro" id="IPR036465">
    <property type="entry name" value="vWFA_dom_sf"/>
</dbReference>
<dbReference type="RefSeq" id="WP_151970641.1">
    <property type="nucleotide sequence ID" value="NZ_AP019860.1"/>
</dbReference>
<proteinExistence type="predicted"/>
<gene>
    <name evidence="2" type="ORF">UABAM_04979</name>
</gene>
<evidence type="ECO:0000313" key="3">
    <source>
        <dbReference type="Proteomes" id="UP000326354"/>
    </source>
</evidence>
<dbReference type="SUPFAM" id="SSF81901">
    <property type="entry name" value="HCP-like"/>
    <property type="match status" value="1"/>
</dbReference>
<dbReference type="EMBL" id="AP019860">
    <property type="protein sequence ID" value="BBM86593.1"/>
    <property type="molecule type" value="Genomic_DNA"/>
</dbReference>
<reference evidence="2 3" key="1">
    <citation type="submission" date="2019-08" db="EMBL/GenBank/DDBJ databases">
        <title>Complete genome sequence of Candidatus Uab amorphum.</title>
        <authorList>
            <person name="Shiratori T."/>
            <person name="Suzuki S."/>
            <person name="Kakizawa Y."/>
            <person name="Ishida K."/>
        </authorList>
    </citation>
    <scope>NUCLEOTIDE SEQUENCE [LARGE SCALE GENOMIC DNA]</scope>
    <source>
        <strain evidence="2 3">SRT547</strain>
    </source>
</reference>
<dbReference type="PROSITE" id="PS51468">
    <property type="entry name" value="VIT"/>
    <property type="match status" value="1"/>
</dbReference>
<dbReference type="Pfam" id="PF13768">
    <property type="entry name" value="VWA_3"/>
    <property type="match status" value="1"/>
</dbReference>
<keyword evidence="3" id="KW-1185">Reference proteome</keyword>
<dbReference type="Proteomes" id="UP000326354">
    <property type="component" value="Chromosome"/>
</dbReference>
<dbReference type="InterPro" id="IPR013694">
    <property type="entry name" value="VIT"/>
</dbReference>
<dbReference type="KEGG" id="uam:UABAM_04979"/>
<dbReference type="Gene3D" id="1.25.40.10">
    <property type="entry name" value="Tetratricopeptide repeat domain"/>
    <property type="match status" value="1"/>
</dbReference>
<name>A0A5S9IR50_UABAM</name>
<dbReference type="AlphaFoldDB" id="A0A5S9IR50"/>
<dbReference type="SUPFAM" id="SSF53300">
    <property type="entry name" value="vWA-like"/>
    <property type="match status" value="1"/>
</dbReference>
<sequence>MAKILYIITIFCVGCSTVAIRPLKTQTKTSLVLNDEALIIPPQESITMNAGLPPRETIIDSPLPSWSTISEIRLPAKTNMTQVRVGEDQYLTLKSTRVMVSIEGMRARTIVDHLFFNPHKRVVEGEFFYTLPSHSSICYFAFYPEGIKQNVTMGDKRVSLPALPLATAMYGKSVEKYFEEEPSRFGSGKIAYAVPKEKARYAYEETVRRQVDPALVEWVASNTFRARVFPIQRQSYHRIVIAYEETLPVVDNVAKYRFALNDTQTDFLLVSDKSYVQDSMSNIEKVEDPRSNFVSYHFASGSQTIDEVIFSGTLKKKFIVGKDQETTYFYGSISPQFPLSYAPRSSKAVFVVDTSLSQESSLEQCISLVDKILAKSPEIKHFNVLFFDIACGWLQPGWIENRIDQRWRLREKTNNLTCEGATDIANALTHMLQTPWLNNEPKVDVFLLCNGEHNWGEVSLAKAVDDFVKDAQFHSDFFCYDFGAAENRNELFDFVDAFTTRTFRHCREKDLEKLAVAHREQPMSVTDISLQGICDFITAKNIQNLHHGQQIIVAGKVTGNCPTITISGYIAGQQRQFDFVVDTSKLGKLAPRAFGELAVQKMEELDEPALYSTITSFCRYFSIAGKTCSLLMLESQQDYDRFDIDLSKDGQSVQETQVAKQITTIEKRSVQNKESSKSKVTSIYQTLLKHGYLKPHNKVKEILDILTEEDFAIVREKMVHHIYSGKANEKDYLKRAQQYLEVNDDMSGYLRILSSVVEQNPHRKTYNNIGHLLLKKNMLPQAIFLFLRSCEKYPIDREMYLDLARSYRDLKKYGVAALYYQIALEQQHWWEKTIQPEYCKMLQDVLFDEDIDVKRRAFFQVKVHALKNNVENEGYAY</sequence>
<evidence type="ECO:0000313" key="2">
    <source>
        <dbReference type="EMBL" id="BBM86593.1"/>
    </source>
</evidence>
<dbReference type="InterPro" id="IPR002035">
    <property type="entry name" value="VWF_A"/>
</dbReference>
<dbReference type="InterPro" id="IPR011990">
    <property type="entry name" value="TPR-like_helical_dom_sf"/>
</dbReference>
<dbReference type="Gene3D" id="3.40.50.410">
    <property type="entry name" value="von Willebrand factor, type A domain"/>
    <property type="match status" value="1"/>
</dbReference>